<keyword evidence="2" id="KW-0328">Glycosyltransferase</keyword>
<dbReference type="PANTHER" id="PTHR20961">
    <property type="entry name" value="GLYCOSYLTRANSFERASE"/>
    <property type="match status" value="1"/>
</dbReference>
<dbReference type="PANTHER" id="PTHR20961:SF98">
    <property type="entry name" value="GLYCOSYLTRANSFERASE"/>
    <property type="match status" value="1"/>
</dbReference>
<comment type="subcellular location">
    <subcellularLocation>
        <location evidence="1">Golgi apparatus membrane</location>
        <topology evidence="1">Single-pass type II membrane protein</topology>
    </subcellularLocation>
</comment>
<evidence type="ECO:0000313" key="7">
    <source>
        <dbReference type="Proteomes" id="UP000813462"/>
    </source>
</evidence>
<evidence type="ECO:0000313" key="6">
    <source>
        <dbReference type="EMBL" id="KAH7516030.1"/>
    </source>
</evidence>
<dbReference type="Proteomes" id="UP000813462">
    <property type="component" value="Unassembled WGS sequence"/>
</dbReference>
<feature type="domain" description="Glycosyltransferase 61 catalytic" evidence="5">
    <location>
        <begin position="108"/>
        <end position="239"/>
    </location>
</feature>
<accession>A0A978UMH8</accession>
<dbReference type="Pfam" id="PF04577">
    <property type="entry name" value="Glyco_transf_61"/>
    <property type="match status" value="1"/>
</dbReference>
<sequence>MITEGKHVDLNALSRGDPLSVPPTQALRAPQITCDRVHYFYDICKVNGPTLDPTTSTFYTMGTPDPPLVEKIQPYPRKWESLVMSRIKEITLTSSPQSPPCQVKHEAPALVFSAGGYTGNFFHEFNDGFIPLYITVNSMFENQDLVLVISKSRDWWITKSRPRLVLVIRTGNVGRVLLNHKEVKQEAEKVGFEVVVFEPKPSTPLSVAYKLMNSSHAMVGVHGAAMTHTLFLRPGSVFVQVVPLGTQKAAALCYGKPAKAIGVEYMEYRIDAEESSLINKYGKEDKMIKEPMGFEGNNWSYDIMKIYLKEQNVRVDLERFRGYLKEAYEKGIKLLDREWYNAI</sequence>
<evidence type="ECO:0000256" key="3">
    <source>
        <dbReference type="ARBA" id="ARBA00022679"/>
    </source>
</evidence>
<evidence type="ECO:0000256" key="1">
    <source>
        <dbReference type="ARBA" id="ARBA00004323"/>
    </source>
</evidence>
<comment type="caution">
    <text evidence="6">The sequence shown here is derived from an EMBL/GenBank/DDBJ whole genome shotgun (WGS) entry which is preliminary data.</text>
</comment>
<proteinExistence type="predicted"/>
<dbReference type="InterPro" id="IPR007657">
    <property type="entry name" value="Glycosyltransferase_61"/>
</dbReference>
<evidence type="ECO:0000259" key="5">
    <source>
        <dbReference type="Pfam" id="PF04577"/>
    </source>
</evidence>
<keyword evidence="4" id="KW-0325">Glycoprotein</keyword>
<name>A0A978UMH8_ZIZJJ</name>
<evidence type="ECO:0000256" key="4">
    <source>
        <dbReference type="ARBA" id="ARBA00023180"/>
    </source>
</evidence>
<dbReference type="AlphaFoldDB" id="A0A978UMH8"/>
<protein>
    <recommendedName>
        <fullName evidence="5">Glycosyltransferase 61 catalytic domain-containing protein</fullName>
    </recommendedName>
</protein>
<keyword evidence="3" id="KW-0808">Transferase</keyword>
<dbReference type="EMBL" id="JAEACU010000010">
    <property type="protein sequence ID" value="KAH7516030.1"/>
    <property type="molecule type" value="Genomic_DNA"/>
</dbReference>
<organism evidence="6 7">
    <name type="scientific">Ziziphus jujuba var. spinosa</name>
    <dbReference type="NCBI Taxonomy" id="714518"/>
    <lineage>
        <taxon>Eukaryota</taxon>
        <taxon>Viridiplantae</taxon>
        <taxon>Streptophyta</taxon>
        <taxon>Embryophyta</taxon>
        <taxon>Tracheophyta</taxon>
        <taxon>Spermatophyta</taxon>
        <taxon>Magnoliopsida</taxon>
        <taxon>eudicotyledons</taxon>
        <taxon>Gunneridae</taxon>
        <taxon>Pentapetalae</taxon>
        <taxon>rosids</taxon>
        <taxon>fabids</taxon>
        <taxon>Rosales</taxon>
        <taxon>Rhamnaceae</taxon>
        <taxon>Paliureae</taxon>
        <taxon>Ziziphus</taxon>
    </lineage>
</organism>
<gene>
    <name evidence="6" type="ORF">FEM48_Zijuj10G0091300</name>
</gene>
<reference evidence="6" key="1">
    <citation type="journal article" date="2021" name="Front. Plant Sci.">
        <title>Chromosome-Scale Genome Assembly for Chinese Sour Jujube and Insights Into Its Genome Evolution and Domestication Signature.</title>
        <authorList>
            <person name="Shen L.-Y."/>
            <person name="Luo H."/>
            <person name="Wang X.-L."/>
            <person name="Wang X.-M."/>
            <person name="Qiu X.-J."/>
            <person name="Liu H."/>
            <person name="Zhou S.-S."/>
            <person name="Jia K.-H."/>
            <person name="Nie S."/>
            <person name="Bao Y.-T."/>
            <person name="Zhang R.-G."/>
            <person name="Yun Q.-Z."/>
            <person name="Chai Y.-H."/>
            <person name="Lu J.-Y."/>
            <person name="Li Y."/>
            <person name="Zhao S.-W."/>
            <person name="Mao J.-F."/>
            <person name="Jia S.-G."/>
            <person name="Mao Y.-M."/>
        </authorList>
    </citation>
    <scope>NUCLEOTIDE SEQUENCE</scope>
    <source>
        <strain evidence="6">AT0</strain>
        <tissue evidence="6">Leaf</tissue>
    </source>
</reference>
<dbReference type="InterPro" id="IPR049625">
    <property type="entry name" value="Glyco_transf_61_cat"/>
</dbReference>
<dbReference type="GO" id="GO:0000139">
    <property type="term" value="C:Golgi membrane"/>
    <property type="evidence" value="ECO:0007669"/>
    <property type="project" value="UniProtKB-SubCell"/>
</dbReference>
<dbReference type="GO" id="GO:0016763">
    <property type="term" value="F:pentosyltransferase activity"/>
    <property type="evidence" value="ECO:0007669"/>
    <property type="project" value="UniProtKB-ARBA"/>
</dbReference>
<evidence type="ECO:0000256" key="2">
    <source>
        <dbReference type="ARBA" id="ARBA00022676"/>
    </source>
</evidence>